<evidence type="ECO:0000313" key="1">
    <source>
        <dbReference type="EMBL" id="OGG58428.1"/>
    </source>
</evidence>
<dbReference type="Proteomes" id="UP000176377">
    <property type="component" value="Unassembled WGS sequence"/>
</dbReference>
<dbReference type="AlphaFoldDB" id="A0A1F6DAG2"/>
<proteinExistence type="predicted"/>
<comment type="caution">
    <text evidence="1">The sequence shown here is derived from an EMBL/GenBank/DDBJ whole genome shotgun (WGS) entry which is preliminary data.</text>
</comment>
<reference evidence="1 2" key="1">
    <citation type="journal article" date="2016" name="Nat. Commun.">
        <title>Thousands of microbial genomes shed light on interconnected biogeochemical processes in an aquifer system.</title>
        <authorList>
            <person name="Anantharaman K."/>
            <person name="Brown C.T."/>
            <person name="Hug L.A."/>
            <person name="Sharon I."/>
            <person name="Castelle C.J."/>
            <person name="Probst A.J."/>
            <person name="Thomas B.C."/>
            <person name="Singh A."/>
            <person name="Wilkins M.J."/>
            <person name="Karaoz U."/>
            <person name="Brodie E.L."/>
            <person name="Williams K.H."/>
            <person name="Hubbard S.S."/>
            <person name="Banfield J.F."/>
        </authorList>
    </citation>
    <scope>NUCLEOTIDE SEQUENCE [LARGE SCALE GENOMIC DNA]</scope>
</reference>
<evidence type="ECO:0000313" key="2">
    <source>
        <dbReference type="Proteomes" id="UP000176377"/>
    </source>
</evidence>
<sequence>MSKGFRMVANDVGSDRKLQGDEDRHTPLLIHQLFRGQSTKAWFWKGPDVSPDCEAITIQLR</sequence>
<protein>
    <submittedName>
        <fullName evidence="1">Uncharacterized protein</fullName>
    </submittedName>
</protein>
<gene>
    <name evidence="1" type="ORF">A2765_05775</name>
</gene>
<dbReference type="EMBL" id="MFLA01000033">
    <property type="protein sequence ID" value="OGG58428.1"/>
    <property type="molecule type" value="Genomic_DNA"/>
</dbReference>
<accession>A0A1F6DAG2</accession>
<organism evidence="1 2">
    <name type="scientific">Candidatus Kaiserbacteria bacterium RIFCSPHIGHO2_01_FULL_56_24</name>
    <dbReference type="NCBI Taxonomy" id="1798487"/>
    <lineage>
        <taxon>Bacteria</taxon>
        <taxon>Candidatus Kaiseribacteriota</taxon>
    </lineage>
</organism>
<name>A0A1F6DAG2_9BACT</name>